<proteinExistence type="predicted"/>
<comment type="caution">
    <text evidence="1">The sequence shown here is derived from an EMBL/GenBank/DDBJ whole genome shotgun (WGS) entry which is preliminary data.</text>
</comment>
<evidence type="ECO:0000313" key="1">
    <source>
        <dbReference type="EMBL" id="KAK9712143.1"/>
    </source>
</evidence>
<organism evidence="1 2">
    <name type="scientific">Popillia japonica</name>
    <name type="common">Japanese beetle</name>
    <dbReference type="NCBI Taxonomy" id="7064"/>
    <lineage>
        <taxon>Eukaryota</taxon>
        <taxon>Metazoa</taxon>
        <taxon>Ecdysozoa</taxon>
        <taxon>Arthropoda</taxon>
        <taxon>Hexapoda</taxon>
        <taxon>Insecta</taxon>
        <taxon>Pterygota</taxon>
        <taxon>Neoptera</taxon>
        <taxon>Endopterygota</taxon>
        <taxon>Coleoptera</taxon>
        <taxon>Polyphaga</taxon>
        <taxon>Scarabaeiformia</taxon>
        <taxon>Scarabaeidae</taxon>
        <taxon>Rutelinae</taxon>
        <taxon>Popillia</taxon>
    </lineage>
</organism>
<dbReference type="EMBL" id="JASPKY010000268">
    <property type="protein sequence ID" value="KAK9712143.1"/>
    <property type="molecule type" value="Genomic_DNA"/>
</dbReference>
<name>A0AAW1K3H8_POPJA</name>
<dbReference type="AlphaFoldDB" id="A0AAW1K3H8"/>
<protein>
    <submittedName>
        <fullName evidence="1">Uncharacterized protein</fullName>
    </submittedName>
</protein>
<sequence>MMNCVTTTAKQNEEEGLCPQETMMNCVTTTAKQNEEEGLCPQETADTRINTGNRLGRESVINNNSTESDSVKILLEELSPANPRRFLDQFEAKNWIANPRRFLDQFEAKNWIEYLKNSPRKRPSRAESNNAVKGRIQ</sequence>
<gene>
    <name evidence="1" type="ORF">QE152_g25075</name>
</gene>
<dbReference type="Proteomes" id="UP001458880">
    <property type="component" value="Unassembled WGS sequence"/>
</dbReference>
<keyword evidence="2" id="KW-1185">Reference proteome</keyword>
<accession>A0AAW1K3H8</accession>
<evidence type="ECO:0000313" key="2">
    <source>
        <dbReference type="Proteomes" id="UP001458880"/>
    </source>
</evidence>
<reference evidence="1 2" key="1">
    <citation type="journal article" date="2024" name="BMC Genomics">
        <title>De novo assembly and annotation of Popillia japonica's genome with initial clues to its potential as an invasive pest.</title>
        <authorList>
            <person name="Cucini C."/>
            <person name="Boschi S."/>
            <person name="Funari R."/>
            <person name="Cardaioli E."/>
            <person name="Iannotti N."/>
            <person name="Marturano G."/>
            <person name="Paoli F."/>
            <person name="Bruttini M."/>
            <person name="Carapelli A."/>
            <person name="Frati F."/>
            <person name="Nardi F."/>
        </authorList>
    </citation>
    <scope>NUCLEOTIDE SEQUENCE [LARGE SCALE GENOMIC DNA]</scope>
    <source>
        <strain evidence="1">DMR45628</strain>
    </source>
</reference>